<dbReference type="GeneID" id="39857282"/>
<dbReference type="Pfam" id="PF01370">
    <property type="entry name" value="Epimerase"/>
    <property type="match status" value="1"/>
</dbReference>
<evidence type="ECO:0000259" key="5">
    <source>
        <dbReference type="Pfam" id="PF01370"/>
    </source>
</evidence>
<reference evidence="6 9" key="2">
    <citation type="journal article" date="2019" name="Nat. Commun.">
        <title>A new type of DNA phosphorothioation-based antiviral system in archaea.</title>
        <authorList>
            <person name="Xiong L."/>
            <person name="Liu S."/>
            <person name="Chen S."/>
            <person name="Xiao Y."/>
            <person name="Zhu B."/>
            <person name="Gao Y."/>
            <person name="Zhang Y."/>
            <person name="Chen B."/>
            <person name="Luo J."/>
            <person name="Deng Z."/>
            <person name="Chen X."/>
            <person name="Wang L."/>
            <person name="Chen S."/>
        </authorList>
    </citation>
    <scope>NUCLEOTIDE SEQUENCE [LARGE SCALE GENOMIC DNA]</scope>
    <source>
        <strain evidence="6 9">CGMCC 1.10331</strain>
    </source>
</reference>
<keyword evidence="4" id="KW-0456">Lyase</keyword>
<name>A0A1H5UQZ4_9EURY</name>
<dbReference type="Gene3D" id="3.40.50.720">
    <property type="entry name" value="NAD(P)-binding Rossmann-like Domain"/>
    <property type="match status" value="1"/>
</dbReference>
<dbReference type="GO" id="GO:0048040">
    <property type="term" value="F:UDP-glucuronate decarboxylase activity"/>
    <property type="evidence" value="ECO:0007669"/>
    <property type="project" value="UniProtKB-EC"/>
</dbReference>
<dbReference type="PANTHER" id="PTHR43078">
    <property type="entry name" value="UDP-GLUCURONIC ACID DECARBOXYLASE-RELATED"/>
    <property type="match status" value="1"/>
</dbReference>
<dbReference type="InterPro" id="IPR044516">
    <property type="entry name" value="UXS-like"/>
</dbReference>
<keyword evidence="3" id="KW-0520">NAD</keyword>
<dbReference type="KEGG" id="hlm:DV707_04300"/>
<organism evidence="7 8">
    <name type="scientific">Halobellus limi</name>
    <dbReference type="NCBI Taxonomy" id="699433"/>
    <lineage>
        <taxon>Archaea</taxon>
        <taxon>Methanobacteriati</taxon>
        <taxon>Methanobacteriota</taxon>
        <taxon>Stenosarchaea group</taxon>
        <taxon>Halobacteria</taxon>
        <taxon>Halobacteriales</taxon>
        <taxon>Haloferacaceae</taxon>
        <taxon>Halobellus</taxon>
    </lineage>
</organism>
<protein>
    <submittedName>
        <fullName evidence="6">NAD-dependent epimerase/dehydratase family protein</fullName>
    </submittedName>
    <submittedName>
        <fullName evidence="7">UDP-glucose 4-epimerase</fullName>
    </submittedName>
</protein>
<dbReference type="Proteomes" id="UP000236740">
    <property type="component" value="Unassembled WGS sequence"/>
</dbReference>
<dbReference type="PANTHER" id="PTHR43078:SF6">
    <property type="entry name" value="UDP-GLUCURONIC ACID DECARBOXYLASE 1"/>
    <property type="match status" value="1"/>
</dbReference>
<dbReference type="Proteomes" id="UP000296733">
    <property type="component" value="Chromosome"/>
</dbReference>
<evidence type="ECO:0000256" key="1">
    <source>
        <dbReference type="ARBA" id="ARBA00001911"/>
    </source>
</evidence>
<comment type="cofactor">
    <cofactor evidence="1">
        <name>NAD(+)</name>
        <dbReference type="ChEBI" id="CHEBI:57540"/>
    </cofactor>
</comment>
<evidence type="ECO:0000256" key="2">
    <source>
        <dbReference type="ARBA" id="ARBA00022793"/>
    </source>
</evidence>
<feature type="domain" description="NAD-dependent epimerase/dehydratase" evidence="5">
    <location>
        <begin position="3"/>
        <end position="244"/>
    </location>
</feature>
<evidence type="ECO:0000256" key="3">
    <source>
        <dbReference type="ARBA" id="ARBA00023027"/>
    </source>
</evidence>
<keyword evidence="8" id="KW-1185">Reference proteome</keyword>
<dbReference type="AlphaFoldDB" id="A0A1H5UQZ4"/>
<reference evidence="7 8" key="1">
    <citation type="submission" date="2016-10" db="EMBL/GenBank/DDBJ databases">
        <authorList>
            <person name="de Groot N.N."/>
        </authorList>
    </citation>
    <scope>NUCLEOTIDE SEQUENCE [LARGE SCALE GENOMIC DNA]</scope>
    <source>
        <strain evidence="7 8">CGMCC 1.10331</strain>
    </source>
</reference>
<evidence type="ECO:0000256" key="4">
    <source>
        <dbReference type="ARBA" id="ARBA00023239"/>
    </source>
</evidence>
<dbReference type="UniPathway" id="UPA00796">
    <property type="reaction ID" value="UER00771"/>
</dbReference>
<dbReference type="GO" id="GO:0070403">
    <property type="term" value="F:NAD+ binding"/>
    <property type="evidence" value="ECO:0007669"/>
    <property type="project" value="InterPro"/>
</dbReference>
<keyword evidence="2" id="KW-0210">Decarboxylase</keyword>
<evidence type="ECO:0000313" key="6">
    <source>
        <dbReference type="EMBL" id="QCC46952.1"/>
    </source>
</evidence>
<evidence type="ECO:0000313" key="7">
    <source>
        <dbReference type="EMBL" id="SEF77502.1"/>
    </source>
</evidence>
<evidence type="ECO:0000313" key="9">
    <source>
        <dbReference type="Proteomes" id="UP000296733"/>
    </source>
</evidence>
<dbReference type="GO" id="GO:0033320">
    <property type="term" value="P:UDP-D-xylose biosynthetic process"/>
    <property type="evidence" value="ECO:0007669"/>
    <property type="project" value="UniProtKB-UniPathway"/>
</dbReference>
<dbReference type="InterPro" id="IPR036291">
    <property type="entry name" value="NAD(P)-bd_dom_sf"/>
</dbReference>
<gene>
    <name evidence="6" type="ORF">DV707_04300</name>
    <name evidence="7" type="ORF">SAMN04488133_0692</name>
</gene>
<dbReference type="OrthoDB" id="4907at2157"/>
<sequence length="315" mass="34874">MRVLITGGSGFIGSHLVDHLIDTTDADIIVLDDFSTGKRSNIEHIKSDRLTVREGDIRDESTVRDVVEGADAIYHLAAAVGVKKIIDDPLDSLRTNLSGTENVLKAAENDKTPTFIASSSEVYGKTKDVPFDEEEDRVLGPTASLRWSYATAKAADESMAFGYYREYDLPVVVARFFNIVGPRQTGQYGMVIPTFIDQALSGEPLTVYGDGTQTRSFTHVRDAVSIVYELLQTEEAYGDVYNIGTPEPISINELARRVIEITGSDSEITHIPFEQAYKKDFEEPLHREPDVTKLKKTIGRIPETDLNGILTDIIN</sequence>
<dbReference type="EMBL" id="FNVN01000001">
    <property type="protein sequence ID" value="SEF77502.1"/>
    <property type="molecule type" value="Genomic_DNA"/>
</dbReference>
<dbReference type="SUPFAM" id="SSF51735">
    <property type="entry name" value="NAD(P)-binding Rossmann-fold domains"/>
    <property type="match status" value="1"/>
</dbReference>
<dbReference type="GO" id="GO:0042732">
    <property type="term" value="P:D-xylose metabolic process"/>
    <property type="evidence" value="ECO:0007669"/>
    <property type="project" value="InterPro"/>
</dbReference>
<dbReference type="EMBL" id="CP031311">
    <property type="protein sequence ID" value="QCC46952.1"/>
    <property type="molecule type" value="Genomic_DNA"/>
</dbReference>
<accession>A0A1H5UQZ4</accession>
<dbReference type="GO" id="GO:0005737">
    <property type="term" value="C:cytoplasm"/>
    <property type="evidence" value="ECO:0007669"/>
    <property type="project" value="TreeGrafter"/>
</dbReference>
<dbReference type="RefSeq" id="WP_103990447.1">
    <property type="nucleotide sequence ID" value="NZ_CP031311.1"/>
</dbReference>
<dbReference type="InterPro" id="IPR001509">
    <property type="entry name" value="Epimerase_deHydtase"/>
</dbReference>
<proteinExistence type="predicted"/>
<evidence type="ECO:0000313" key="8">
    <source>
        <dbReference type="Proteomes" id="UP000236740"/>
    </source>
</evidence>